<dbReference type="OrthoDB" id="2732387at2759"/>
<comment type="caution">
    <text evidence="2">The sequence shown here is derived from an EMBL/GenBank/DDBJ whole genome shotgun (WGS) entry which is preliminary data.</text>
</comment>
<gene>
    <name evidence="2" type="ORF">O181_099229</name>
</gene>
<name>A0A9Q3JC98_9BASI</name>
<sequence>MKDSREESMKYWDKRMEHQLRSPLNPGDLAMVYNKAIETNWGLLFKNKWNGPYRVTRQMNNGPYEIKDLDGKELARRFSASQVKKFYARRKLMDTKEDTEEDEPMNEEEALEETTE</sequence>
<protein>
    <submittedName>
        <fullName evidence="2">Uncharacterized protein</fullName>
    </submittedName>
</protein>
<feature type="region of interest" description="Disordered" evidence="1">
    <location>
        <begin position="93"/>
        <end position="116"/>
    </location>
</feature>
<proteinExistence type="predicted"/>
<evidence type="ECO:0000313" key="3">
    <source>
        <dbReference type="Proteomes" id="UP000765509"/>
    </source>
</evidence>
<dbReference type="EMBL" id="AVOT02068221">
    <property type="protein sequence ID" value="MBW0559514.1"/>
    <property type="molecule type" value="Genomic_DNA"/>
</dbReference>
<dbReference type="Proteomes" id="UP000765509">
    <property type="component" value="Unassembled WGS sequence"/>
</dbReference>
<dbReference type="AlphaFoldDB" id="A0A9Q3JC98"/>
<evidence type="ECO:0000256" key="1">
    <source>
        <dbReference type="SAM" id="MobiDB-lite"/>
    </source>
</evidence>
<organism evidence="2 3">
    <name type="scientific">Austropuccinia psidii MF-1</name>
    <dbReference type="NCBI Taxonomy" id="1389203"/>
    <lineage>
        <taxon>Eukaryota</taxon>
        <taxon>Fungi</taxon>
        <taxon>Dikarya</taxon>
        <taxon>Basidiomycota</taxon>
        <taxon>Pucciniomycotina</taxon>
        <taxon>Pucciniomycetes</taxon>
        <taxon>Pucciniales</taxon>
        <taxon>Sphaerophragmiaceae</taxon>
        <taxon>Austropuccinia</taxon>
    </lineage>
</organism>
<feature type="compositionally biased region" description="Acidic residues" evidence="1">
    <location>
        <begin position="97"/>
        <end position="116"/>
    </location>
</feature>
<accession>A0A9Q3JC98</accession>
<evidence type="ECO:0000313" key="2">
    <source>
        <dbReference type="EMBL" id="MBW0559514.1"/>
    </source>
</evidence>
<keyword evidence="3" id="KW-1185">Reference proteome</keyword>
<reference evidence="2" key="1">
    <citation type="submission" date="2021-03" db="EMBL/GenBank/DDBJ databases">
        <title>Draft genome sequence of rust myrtle Austropuccinia psidii MF-1, a brazilian biotype.</title>
        <authorList>
            <person name="Quecine M.C."/>
            <person name="Pachon D.M.R."/>
            <person name="Bonatelli M.L."/>
            <person name="Correr F.H."/>
            <person name="Franceschini L.M."/>
            <person name="Leite T.F."/>
            <person name="Margarido G.R.A."/>
            <person name="Almeida C.A."/>
            <person name="Ferrarezi J.A."/>
            <person name="Labate C.A."/>
        </authorList>
    </citation>
    <scope>NUCLEOTIDE SEQUENCE</scope>
    <source>
        <strain evidence="2">MF-1</strain>
    </source>
</reference>